<reference evidence="2" key="1">
    <citation type="submission" date="2021-01" db="EMBL/GenBank/DDBJ databases">
        <authorList>
            <person name="Li R."/>
            <person name="Bekaert M."/>
        </authorList>
    </citation>
    <scope>NUCLEOTIDE SEQUENCE</scope>
    <source>
        <strain evidence="2">Farmed</strain>
    </source>
</reference>
<dbReference type="Proteomes" id="UP000597762">
    <property type="component" value="Unassembled WGS sequence"/>
</dbReference>
<sequence>MPRVRLQPRPWFLLNWGIFQSLLIFFLCHGTSTAEPKPEKSSYWYSHDYPNPRTEPERCGRSPDHQSWLCDPDDFISEADAMKLDELISSSYSDTRCRCYSCITNSHGYLIMVALMEAMYRDQTQINGTQSTQKLFSDAKRFADDLMHQWGQKSSCKEYIFILFSRNDKVLYTLAEENANKILNNTMIMKVNRYVYKYFSYKEGIGKGLHKMITYYKDILLQRFKDPGPLQSLIPNQVQYSEIQETKSQANSGKYKQFSLLFSICFQLCSCLLITLLQINN</sequence>
<evidence type="ECO:0000313" key="3">
    <source>
        <dbReference type="Proteomes" id="UP000597762"/>
    </source>
</evidence>
<keyword evidence="1" id="KW-0812">Transmembrane</keyword>
<dbReference type="PANTHER" id="PTHR33748">
    <property type="entry name" value="PROTEIN CBG04600"/>
    <property type="match status" value="1"/>
</dbReference>
<name>A0A812EUL4_ACAPH</name>
<dbReference type="AlphaFoldDB" id="A0A812EUL4"/>
<keyword evidence="3" id="KW-1185">Reference proteome</keyword>
<keyword evidence="1" id="KW-0472">Membrane</keyword>
<keyword evidence="1" id="KW-1133">Transmembrane helix</keyword>
<proteinExistence type="predicted"/>
<evidence type="ECO:0000256" key="1">
    <source>
        <dbReference type="SAM" id="Phobius"/>
    </source>
</evidence>
<dbReference type="PANTHER" id="PTHR33748:SF5">
    <property type="entry name" value="GROUND-LIKE DOMAIN-CONTAINING PROTEIN"/>
    <property type="match status" value="1"/>
</dbReference>
<dbReference type="InterPro" id="IPR033438">
    <property type="entry name" value="MOLO1"/>
</dbReference>
<comment type="caution">
    <text evidence="2">The sequence shown here is derived from an EMBL/GenBank/DDBJ whole genome shotgun (WGS) entry which is preliminary data.</text>
</comment>
<evidence type="ECO:0000313" key="2">
    <source>
        <dbReference type="EMBL" id="CAE1330441.1"/>
    </source>
</evidence>
<dbReference type="Pfam" id="PF17175">
    <property type="entry name" value="MOLO1"/>
    <property type="match status" value="1"/>
</dbReference>
<dbReference type="EMBL" id="CAHIKZ030005576">
    <property type="protein sequence ID" value="CAE1330441.1"/>
    <property type="molecule type" value="Genomic_DNA"/>
</dbReference>
<dbReference type="OrthoDB" id="8062037at2759"/>
<dbReference type="GO" id="GO:0005892">
    <property type="term" value="C:acetylcholine-gated channel complex"/>
    <property type="evidence" value="ECO:0007669"/>
    <property type="project" value="InterPro"/>
</dbReference>
<protein>
    <submittedName>
        <fullName evidence="2">Uncharacterized protein</fullName>
    </submittedName>
</protein>
<feature type="transmembrane region" description="Helical" evidence="1">
    <location>
        <begin position="12"/>
        <end position="30"/>
    </location>
</feature>
<gene>
    <name evidence="2" type="ORF">SPHA_79761</name>
</gene>
<accession>A0A812EUL4</accession>
<dbReference type="Gene3D" id="3.10.310.50">
    <property type="match status" value="1"/>
</dbReference>
<organism evidence="2 3">
    <name type="scientific">Acanthosepion pharaonis</name>
    <name type="common">Pharaoh cuttlefish</name>
    <name type="synonym">Sepia pharaonis</name>
    <dbReference type="NCBI Taxonomy" id="158019"/>
    <lineage>
        <taxon>Eukaryota</taxon>
        <taxon>Metazoa</taxon>
        <taxon>Spiralia</taxon>
        <taxon>Lophotrochozoa</taxon>
        <taxon>Mollusca</taxon>
        <taxon>Cephalopoda</taxon>
        <taxon>Coleoidea</taxon>
        <taxon>Decapodiformes</taxon>
        <taxon>Sepiida</taxon>
        <taxon>Sepiina</taxon>
        <taxon>Sepiidae</taxon>
        <taxon>Acanthosepion</taxon>
    </lineage>
</organism>